<dbReference type="InterPro" id="IPR036264">
    <property type="entry name" value="Bact_exopeptidase_dim_dom"/>
</dbReference>
<organism evidence="4 5">
    <name type="scientific">Paenibacillus aurantius</name>
    <dbReference type="NCBI Taxonomy" id="2918900"/>
    <lineage>
        <taxon>Bacteria</taxon>
        <taxon>Bacillati</taxon>
        <taxon>Bacillota</taxon>
        <taxon>Bacilli</taxon>
        <taxon>Bacillales</taxon>
        <taxon>Paenibacillaceae</taxon>
        <taxon>Paenibacillus</taxon>
    </lineage>
</organism>
<protein>
    <submittedName>
        <fullName evidence="4">M20 family metallopeptidase</fullName>
    </submittedName>
</protein>
<evidence type="ECO:0000259" key="3">
    <source>
        <dbReference type="Pfam" id="PF07687"/>
    </source>
</evidence>
<dbReference type="AlphaFoldDB" id="A0AA96RHK7"/>
<keyword evidence="1" id="KW-0378">Hydrolase</keyword>
<dbReference type="FunFam" id="3.30.70.360:FF:000001">
    <property type="entry name" value="N-acetyldiaminopimelate deacetylase"/>
    <property type="match status" value="1"/>
</dbReference>
<dbReference type="NCBIfam" id="TIGR01891">
    <property type="entry name" value="amidohydrolases"/>
    <property type="match status" value="1"/>
</dbReference>
<proteinExistence type="predicted"/>
<reference evidence="4 5" key="1">
    <citation type="submission" date="2022-02" db="EMBL/GenBank/DDBJ databases">
        <title>Paenibacillus sp. MBLB1776 Whole Genome Shotgun Sequencing.</title>
        <authorList>
            <person name="Hwang C.Y."/>
            <person name="Cho E.-S."/>
            <person name="Seo M.-J."/>
        </authorList>
    </citation>
    <scope>NUCLEOTIDE SEQUENCE [LARGE SCALE GENOMIC DNA]</scope>
    <source>
        <strain evidence="4 5">MBLB1776</strain>
    </source>
</reference>
<keyword evidence="2" id="KW-0479">Metal-binding</keyword>
<keyword evidence="2" id="KW-0464">Manganese</keyword>
<dbReference type="CDD" id="cd08021">
    <property type="entry name" value="M20_Acy1_YhaA-like"/>
    <property type="match status" value="1"/>
</dbReference>
<dbReference type="InterPro" id="IPR017439">
    <property type="entry name" value="Amidohydrolase"/>
</dbReference>
<dbReference type="GO" id="GO:0046872">
    <property type="term" value="F:metal ion binding"/>
    <property type="evidence" value="ECO:0007669"/>
    <property type="project" value="UniProtKB-KW"/>
</dbReference>
<comment type="cofactor">
    <cofactor evidence="2">
        <name>Mn(2+)</name>
        <dbReference type="ChEBI" id="CHEBI:29035"/>
    </cofactor>
    <text evidence="2">The Mn(2+) ion enhances activity.</text>
</comment>
<dbReference type="Pfam" id="PF07687">
    <property type="entry name" value="M20_dimer"/>
    <property type="match status" value="1"/>
</dbReference>
<feature type="binding site" evidence="2">
    <location>
        <position position="139"/>
    </location>
    <ligand>
        <name>Mn(2+)</name>
        <dbReference type="ChEBI" id="CHEBI:29035"/>
        <label>2</label>
    </ligand>
</feature>
<gene>
    <name evidence="4" type="ORF">MJA45_11700</name>
</gene>
<evidence type="ECO:0000313" key="4">
    <source>
        <dbReference type="EMBL" id="WNQ13646.1"/>
    </source>
</evidence>
<keyword evidence="5" id="KW-1185">Reference proteome</keyword>
<dbReference type="Pfam" id="PF01546">
    <property type="entry name" value="Peptidase_M20"/>
    <property type="match status" value="1"/>
</dbReference>
<evidence type="ECO:0000313" key="5">
    <source>
        <dbReference type="Proteomes" id="UP001305702"/>
    </source>
</evidence>
<dbReference type="PANTHER" id="PTHR11014">
    <property type="entry name" value="PEPTIDASE M20 FAMILY MEMBER"/>
    <property type="match status" value="1"/>
</dbReference>
<dbReference type="GO" id="GO:0050118">
    <property type="term" value="F:N-acetyldiaminopimelate deacetylase activity"/>
    <property type="evidence" value="ECO:0007669"/>
    <property type="project" value="UniProtKB-ARBA"/>
</dbReference>
<feature type="binding site" evidence="2">
    <location>
        <position position="362"/>
    </location>
    <ligand>
        <name>Mn(2+)</name>
        <dbReference type="ChEBI" id="CHEBI:29035"/>
        <label>2</label>
    </ligand>
</feature>
<dbReference type="KEGG" id="paun:MJA45_11700"/>
<name>A0AA96RHK7_9BACL</name>
<dbReference type="Gene3D" id="3.30.70.360">
    <property type="match status" value="1"/>
</dbReference>
<feature type="domain" description="Peptidase M20 dimerisation" evidence="3">
    <location>
        <begin position="187"/>
        <end position="280"/>
    </location>
</feature>
<dbReference type="PIRSF" id="PIRSF005962">
    <property type="entry name" value="Pept_M20D_amidohydro"/>
    <property type="match status" value="1"/>
</dbReference>
<dbReference type="EMBL" id="CP130318">
    <property type="protein sequence ID" value="WNQ13646.1"/>
    <property type="molecule type" value="Genomic_DNA"/>
</dbReference>
<dbReference type="RefSeq" id="WP_315607429.1">
    <property type="nucleotide sequence ID" value="NZ_CP130318.1"/>
</dbReference>
<feature type="binding site" evidence="2">
    <location>
        <position position="105"/>
    </location>
    <ligand>
        <name>Mn(2+)</name>
        <dbReference type="ChEBI" id="CHEBI:29035"/>
        <label>2</label>
    </ligand>
</feature>
<dbReference type="GO" id="GO:0019877">
    <property type="term" value="P:diaminopimelate biosynthetic process"/>
    <property type="evidence" value="ECO:0007669"/>
    <property type="project" value="UniProtKB-ARBA"/>
</dbReference>
<sequence length="397" mass="43518">MSETLEQQLDEWFPRMIEWRRHLHRNPELSYRETETSRMVAEVLRKLGLETETGIGGHGVTGLIDSGKPGPTIALRADMDALPIRDGKSCDYASQVDGVMHACGHDAHTSVLLAAAGILKERKEHWSGKIKLIFQPAEEMSPGGAQPMIRDGVLTGVDAIYGIHLWTPYPAGSISTRPGPFMAAADEFTITIKGKGGHGGLPHETVDSLVVGAHLAVNLQAIVSRNLDPTEPGVVSIGSIQAGTSFNVIADLCTLNGTVRTFNVEVRDYIRQRLKEITRHTCAMFGAEGEVEYKLGYPPVINHERETQRVWKAAEAHADGEVFTSPLIMAAEDFAYYLQKVPGCFLFVGAGNPEKGIVHPHHHPKFDIDESCMRTAARLFVRLAEGYTDLPVRQPGE</sequence>
<accession>A0AA96RHK7</accession>
<dbReference type="Proteomes" id="UP001305702">
    <property type="component" value="Chromosome"/>
</dbReference>
<evidence type="ECO:0000256" key="2">
    <source>
        <dbReference type="PIRSR" id="PIRSR005962-1"/>
    </source>
</evidence>
<evidence type="ECO:0000256" key="1">
    <source>
        <dbReference type="ARBA" id="ARBA00022801"/>
    </source>
</evidence>
<dbReference type="SUPFAM" id="SSF53187">
    <property type="entry name" value="Zn-dependent exopeptidases"/>
    <property type="match status" value="1"/>
</dbReference>
<dbReference type="PANTHER" id="PTHR11014:SF63">
    <property type="entry name" value="METALLOPEPTIDASE, PUTATIVE (AFU_ORTHOLOGUE AFUA_6G09600)-RELATED"/>
    <property type="match status" value="1"/>
</dbReference>
<dbReference type="InterPro" id="IPR002933">
    <property type="entry name" value="Peptidase_M20"/>
</dbReference>
<dbReference type="InterPro" id="IPR011650">
    <property type="entry name" value="Peptidase_M20_dimer"/>
</dbReference>
<dbReference type="SUPFAM" id="SSF55031">
    <property type="entry name" value="Bacterial exopeptidase dimerisation domain"/>
    <property type="match status" value="1"/>
</dbReference>
<dbReference type="Gene3D" id="3.40.630.10">
    <property type="entry name" value="Zn peptidases"/>
    <property type="match status" value="1"/>
</dbReference>
<feature type="binding site" evidence="2">
    <location>
        <position position="164"/>
    </location>
    <ligand>
        <name>Mn(2+)</name>
        <dbReference type="ChEBI" id="CHEBI:29035"/>
        <label>2</label>
    </ligand>
</feature>
<feature type="binding site" evidence="2">
    <location>
        <position position="103"/>
    </location>
    <ligand>
        <name>Mn(2+)</name>
        <dbReference type="ChEBI" id="CHEBI:29035"/>
        <label>2</label>
    </ligand>
</feature>